<reference evidence="2 3" key="1">
    <citation type="journal article" date="2019" name="Nat. Ecol. Evol.">
        <title>Megaphylogeny resolves global patterns of mushroom evolution.</title>
        <authorList>
            <person name="Varga T."/>
            <person name="Krizsan K."/>
            <person name="Foldi C."/>
            <person name="Dima B."/>
            <person name="Sanchez-Garcia M."/>
            <person name="Sanchez-Ramirez S."/>
            <person name="Szollosi G.J."/>
            <person name="Szarkandi J.G."/>
            <person name="Papp V."/>
            <person name="Albert L."/>
            <person name="Andreopoulos W."/>
            <person name="Angelini C."/>
            <person name="Antonin V."/>
            <person name="Barry K.W."/>
            <person name="Bougher N.L."/>
            <person name="Buchanan P."/>
            <person name="Buyck B."/>
            <person name="Bense V."/>
            <person name="Catcheside P."/>
            <person name="Chovatia M."/>
            <person name="Cooper J."/>
            <person name="Damon W."/>
            <person name="Desjardin D."/>
            <person name="Finy P."/>
            <person name="Geml J."/>
            <person name="Haridas S."/>
            <person name="Hughes K."/>
            <person name="Justo A."/>
            <person name="Karasinski D."/>
            <person name="Kautmanova I."/>
            <person name="Kiss B."/>
            <person name="Kocsube S."/>
            <person name="Kotiranta H."/>
            <person name="LaButti K.M."/>
            <person name="Lechner B.E."/>
            <person name="Liimatainen K."/>
            <person name="Lipzen A."/>
            <person name="Lukacs Z."/>
            <person name="Mihaltcheva S."/>
            <person name="Morgado L.N."/>
            <person name="Niskanen T."/>
            <person name="Noordeloos M.E."/>
            <person name="Ohm R.A."/>
            <person name="Ortiz-Santana B."/>
            <person name="Ovrebo C."/>
            <person name="Racz N."/>
            <person name="Riley R."/>
            <person name="Savchenko A."/>
            <person name="Shiryaev A."/>
            <person name="Soop K."/>
            <person name="Spirin V."/>
            <person name="Szebenyi C."/>
            <person name="Tomsovsky M."/>
            <person name="Tulloss R.E."/>
            <person name="Uehling J."/>
            <person name="Grigoriev I.V."/>
            <person name="Vagvolgyi C."/>
            <person name="Papp T."/>
            <person name="Martin F.M."/>
            <person name="Miettinen O."/>
            <person name="Hibbett D.S."/>
            <person name="Nagy L.G."/>
        </authorList>
    </citation>
    <scope>NUCLEOTIDE SEQUENCE [LARGE SCALE GENOMIC DNA]</scope>
    <source>
        <strain evidence="2 3">FP101781</strain>
    </source>
</reference>
<feature type="compositionally biased region" description="Polar residues" evidence="1">
    <location>
        <begin position="716"/>
        <end position="731"/>
    </location>
</feature>
<feature type="region of interest" description="Disordered" evidence="1">
    <location>
        <begin position="266"/>
        <end position="306"/>
    </location>
</feature>
<proteinExistence type="predicted"/>
<feature type="region of interest" description="Disordered" evidence="1">
    <location>
        <begin position="646"/>
        <end position="695"/>
    </location>
</feature>
<evidence type="ECO:0000313" key="2">
    <source>
        <dbReference type="EMBL" id="TEB19193.1"/>
    </source>
</evidence>
<feature type="compositionally biased region" description="Low complexity" evidence="1">
    <location>
        <begin position="368"/>
        <end position="380"/>
    </location>
</feature>
<gene>
    <name evidence="2" type="ORF">FA13DRAFT_1719055</name>
</gene>
<dbReference type="EMBL" id="QPFP01000203">
    <property type="protein sequence ID" value="TEB19193.1"/>
    <property type="molecule type" value="Genomic_DNA"/>
</dbReference>
<feature type="region of interest" description="Disordered" evidence="1">
    <location>
        <begin position="1"/>
        <end position="85"/>
    </location>
</feature>
<feature type="region of interest" description="Disordered" evidence="1">
    <location>
        <begin position="711"/>
        <end position="759"/>
    </location>
</feature>
<dbReference type="STRING" id="71717.A0A4Y7SCF5"/>
<keyword evidence="3" id="KW-1185">Reference proteome</keyword>
<feature type="compositionally biased region" description="Low complexity" evidence="1">
    <location>
        <begin position="737"/>
        <end position="746"/>
    </location>
</feature>
<sequence length="987" mass="105330">MSASNNVSTTWTPPTEPEAAGVLAESVPLMHSHGHMSTVIEVEEEPSSPVPQDAHEGDTDSFNDDRSTLKAVDKGKRRASTSSSDKDKTPFFIFDPTFGLSEQASIEAIKAFPVLCTDGVSGLRVCIEYANIDDPLIVDAAYGLPPPPESVIVLAGIVIDTGCQVIKGGAILRKHAQIVTAAASRPNIVFAIVLITLWVNNPDYSGAPNGATLGWMAWTVRRTLNLPLDVSSTVPITEISVPAILAEFGLQFVVISENLESTLEATTSGGTAVGSNSGTSGGSQGGPSNATATPTVAGGLWRRRKRDVMKESTSKKSILIEGLEKQASQTVGTERNTLQYLRDQCKDAIATLGVRGRVFGGSGFTSGRTSGRTSGFASSGLSSPVEGSISTTPAITSSTFGGGLSLLPAPFRMSPSIPTTTQITGTHLVASNTPVGSTTIINTEEAGGSRPVARSHGTGNNPRVSQNANVVGNAQTHVVVAHHAQVFTRQANVVAHSASAHIGDRSTISNMFPSTAGPSNIGGQANSSGNATANTIVVPAGFRAFVVPTDVANDELLQPEAWEDLIRTNLPRNTKARIVTGLSYVLANKIGDLLGEDAPQQRGQALTYRSSTLLEAELGSERSSVWDSLLTGVPYQATVTRSQRFDPIAAPAASRPTLGHRCRDSKNNDEREDEDEEFQPAPAGGATDSSRRETIRRHRVRAEEARRALRWPCLSQGDSPTLQPEVQQGFSTRARPSKSSSTGASSPLRLRSTDSATSTRPSCWARCEAVPRTAPTTCPTGLSPTTALTYYGHTHASHSPHPPGFDETLREARREPHHAARTRPTAIESELWPGPRFLTRRLDYGGCSKHGRRTQTYDYLTGVLCLARAETPAPMPRCTPPRRFADSLTLSSGSLTPSPHIHDTQDPLQEAFACINTVYSIRFSVHSFLPLPPPRHTARHQGDQRLITAGPRDTPFHLPTVDLTTGFLFLLASPTRALAIFLSVHWN</sequence>
<feature type="region of interest" description="Disordered" evidence="1">
    <location>
        <begin position="368"/>
        <end position="389"/>
    </location>
</feature>
<dbReference type="Proteomes" id="UP000298030">
    <property type="component" value="Unassembled WGS sequence"/>
</dbReference>
<feature type="compositionally biased region" description="Low complexity" evidence="1">
    <location>
        <begin position="266"/>
        <end position="278"/>
    </location>
</feature>
<evidence type="ECO:0000313" key="3">
    <source>
        <dbReference type="Proteomes" id="UP000298030"/>
    </source>
</evidence>
<evidence type="ECO:0000256" key="1">
    <source>
        <dbReference type="SAM" id="MobiDB-lite"/>
    </source>
</evidence>
<accession>A0A4Y7SCF5</accession>
<comment type="caution">
    <text evidence="2">The sequence shown here is derived from an EMBL/GenBank/DDBJ whole genome shotgun (WGS) entry which is preliminary data.</text>
</comment>
<protein>
    <submittedName>
        <fullName evidence="2">Uncharacterized protein</fullName>
    </submittedName>
</protein>
<name>A0A4Y7SCF5_COPMI</name>
<dbReference type="AlphaFoldDB" id="A0A4Y7SCF5"/>
<organism evidence="2 3">
    <name type="scientific">Coprinellus micaceus</name>
    <name type="common">Glistening ink-cap mushroom</name>
    <name type="synonym">Coprinus micaceus</name>
    <dbReference type="NCBI Taxonomy" id="71717"/>
    <lineage>
        <taxon>Eukaryota</taxon>
        <taxon>Fungi</taxon>
        <taxon>Dikarya</taxon>
        <taxon>Basidiomycota</taxon>
        <taxon>Agaricomycotina</taxon>
        <taxon>Agaricomycetes</taxon>
        <taxon>Agaricomycetidae</taxon>
        <taxon>Agaricales</taxon>
        <taxon>Agaricineae</taxon>
        <taxon>Psathyrellaceae</taxon>
        <taxon>Coprinellus</taxon>
    </lineage>
</organism>
<feature type="compositionally biased region" description="Basic and acidic residues" evidence="1">
    <location>
        <begin position="53"/>
        <end position="74"/>
    </location>
</feature>